<accession>A0ABV6EC70</accession>
<dbReference type="Pfam" id="PF07226">
    <property type="entry name" value="DUF1422"/>
    <property type="match status" value="1"/>
</dbReference>
<dbReference type="NCBIfam" id="NF008278">
    <property type="entry name" value="PRK11056.1"/>
    <property type="match status" value="1"/>
</dbReference>
<comment type="caution">
    <text evidence="2">The sequence shown here is derived from an EMBL/GenBank/DDBJ whole genome shotgun (WGS) entry which is preliminary data.</text>
</comment>
<protein>
    <submittedName>
        <fullName evidence="2">YijD family membrane protein</fullName>
    </submittedName>
</protein>
<evidence type="ECO:0000313" key="2">
    <source>
        <dbReference type="EMBL" id="MFC0226602.1"/>
    </source>
</evidence>
<gene>
    <name evidence="2" type="ORF">ACFFJ3_08825</name>
</gene>
<reference evidence="2 3" key="1">
    <citation type="submission" date="2024-09" db="EMBL/GenBank/DDBJ databases">
        <authorList>
            <person name="Sun Q."/>
            <person name="Mori K."/>
        </authorList>
    </citation>
    <scope>NUCLEOTIDE SEQUENCE [LARGE SCALE GENOMIC DNA]</scope>
    <source>
        <strain evidence="2 3">CCM 8626</strain>
    </source>
</reference>
<keyword evidence="3" id="KW-1185">Reference proteome</keyword>
<evidence type="ECO:0000256" key="1">
    <source>
        <dbReference type="SAM" id="Phobius"/>
    </source>
</evidence>
<dbReference type="InterPro" id="IPR009867">
    <property type="entry name" value="DUF1422"/>
</dbReference>
<dbReference type="Proteomes" id="UP001589792">
    <property type="component" value="Unassembled WGS sequence"/>
</dbReference>
<feature type="transmembrane region" description="Helical" evidence="1">
    <location>
        <begin position="66"/>
        <end position="83"/>
    </location>
</feature>
<dbReference type="RefSeq" id="WP_380674332.1">
    <property type="nucleotide sequence ID" value="NZ_CP173186.1"/>
</dbReference>
<feature type="transmembrane region" description="Helical" evidence="1">
    <location>
        <begin position="36"/>
        <end position="54"/>
    </location>
</feature>
<sequence length="122" mass="13202">MEKPGRENGTLLLAFIAGLSINGSFAALFSSVVPFSIFPLIALALAAYCLHQRYLNQPMSDGMPKLVAACFLLGILAFSAYVRVEYPQIGSNFLPAIISVALVFWIGLKLKARKALVESPLQ</sequence>
<keyword evidence="1" id="KW-1133">Transmembrane helix</keyword>
<feature type="transmembrane region" description="Helical" evidence="1">
    <location>
        <begin position="89"/>
        <end position="108"/>
    </location>
</feature>
<evidence type="ECO:0000313" key="3">
    <source>
        <dbReference type="Proteomes" id="UP001589792"/>
    </source>
</evidence>
<name>A0ABV6EC70_9GAMM</name>
<proteinExistence type="predicted"/>
<organism evidence="2 3">
    <name type="scientific">Serratia aquatilis</name>
    <dbReference type="NCBI Taxonomy" id="1737515"/>
    <lineage>
        <taxon>Bacteria</taxon>
        <taxon>Pseudomonadati</taxon>
        <taxon>Pseudomonadota</taxon>
        <taxon>Gammaproteobacteria</taxon>
        <taxon>Enterobacterales</taxon>
        <taxon>Yersiniaceae</taxon>
        <taxon>Serratia</taxon>
    </lineage>
</organism>
<dbReference type="EMBL" id="JBHLXG010000006">
    <property type="protein sequence ID" value="MFC0226602.1"/>
    <property type="molecule type" value="Genomic_DNA"/>
</dbReference>
<keyword evidence="1" id="KW-0472">Membrane</keyword>
<keyword evidence="1" id="KW-0812">Transmembrane</keyword>